<dbReference type="Pfam" id="PF07947">
    <property type="entry name" value="YhhN"/>
    <property type="match status" value="1"/>
</dbReference>
<gene>
    <name evidence="7" type="ORF">L21SP2_0131</name>
</gene>
<comment type="subcellular location">
    <subcellularLocation>
        <location evidence="1">Membrane</location>
        <topology evidence="1">Multi-pass membrane protein</topology>
    </subcellularLocation>
</comment>
<dbReference type="HOGENOM" id="CLU_079086_0_1_12"/>
<dbReference type="InterPro" id="IPR012506">
    <property type="entry name" value="TMEM86B-like"/>
</dbReference>
<evidence type="ECO:0000256" key="3">
    <source>
        <dbReference type="ARBA" id="ARBA00022692"/>
    </source>
</evidence>
<evidence type="ECO:0000313" key="7">
    <source>
        <dbReference type="EMBL" id="AHC13575.1"/>
    </source>
</evidence>
<feature type="transmembrane region" description="Helical" evidence="6">
    <location>
        <begin position="137"/>
        <end position="157"/>
    </location>
</feature>
<reference evidence="7 8" key="1">
    <citation type="journal article" date="2015" name="Stand. Genomic Sci.">
        <title>Complete genome sequence and description of Salinispira pacifica gen. nov., sp. nov., a novel spirochaete isolated form a hypersaline microbial mat.</title>
        <authorList>
            <person name="Ben Hania W."/>
            <person name="Joseph M."/>
            <person name="Schumann P."/>
            <person name="Bunk B."/>
            <person name="Fiebig A."/>
            <person name="Sproer C."/>
            <person name="Klenk H.P."/>
            <person name="Fardeau M.L."/>
            <person name="Spring S."/>
        </authorList>
    </citation>
    <scope>NUCLEOTIDE SEQUENCE [LARGE SCALE GENOMIC DNA]</scope>
    <source>
        <strain evidence="7 8">L21-RPul-D2</strain>
    </source>
</reference>
<dbReference type="PANTHER" id="PTHR31885:SF6">
    <property type="entry name" value="GH04784P"/>
    <property type="match status" value="1"/>
</dbReference>
<dbReference type="Proteomes" id="UP000018680">
    <property type="component" value="Chromosome"/>
</dbReference>
<dbReference type="KEGG" id="slr:L21SP2_0131"/>
<dbReference type="PANTHER" id="PTHR31885">
    <property type="entry name" value="GH04784P"/>
    <property type="match status" value="1"/>
</dbReference>
<comment type="similarity">
    <text evidence="2">Belongs to the TMEM86 family.</text>
</comment>
<feature type="transmembrane region" description="Helical" evidence="6">
    <location>
        <begin position="79"/>
        <end position="99"/>
    </location>
</feature>
<dbReference type="GO" id="GO:0016787">
    <property type="term" value="F:hydrolase activity"/>
    <property type="evidence" value="ECO:0007669"/>
    <property type="project" value="TreeGrafter"/>
</dbReference>
<dbReference type="EMBL" id="CP006939">
    <property type="protein sequence ID" value="AHC13575.1"/>
    <property type="molecule type" value="Genomic_DNA"/>
</dbReference>
<proteinExistence type="inferred from homology"/>
<keyword evidence="8" id="KW-1185">Reference proteome</keyword>
<accession>V5WDA2</accession>
<feature type="transmembrane region" description="Helical" evidence="6">
    <location>
        <begin position="163"/>
        <end position="184"/>
    </location>
</feature>
<evidence type="ECO:0000256" key="4">
    <source>
        <dbReference type="ARBA" id="ARBA00022989"/>
    </source>
</evidence>
<keyword evidence="5 6" id="KW-0472">Membrane</keyword>
<evidence type="ECO:0000256" key="1">
    <source>
        <dbReference type="ARBA" id="ARBA00004141"/>
    </source>
</evidence>
<evidence type="ECO:0000313" key="8">
    <source>
        <dbReference type="Proteomes" id="UP000018680"/>
    </source>
</evidence>
<dbReference type="OrthoDB" id="363157at2"/>
<protein>
    <submittedName>
        <fullName evidence="7">Putative membrane protein</fullName>
    </submittedName>
</protein>
<keyword evidence="3 6" id="KW-0812">Transmembrane</keyword>
<evidence type="ECO:0000256" key="6">
    <source>
        <dbReference type="SAM" id="Phobius"/>
    </source>
</evidence>
<dbReference type="eggNOG" id="COG3714">
    <property type="taxonomic scope" value="Bacteria"/>
</dbReference>
<dbReference type="STRING" id="1307761.L21SP2_0131"/>
<name>V5WDA2_9SPIO</name>
<sequence length="217" mass="23736">MSEYVLIPIVLLIVASAGDILLISSDRSRFRIFTKPVLMPLLVFIYLSLAITPRWFILGGLIAGWAGDVILLNRKKSAFFLGLSSFLVGHVFYILTFLLDISQPAMTPLVLTAILGFAALAWFILSTIWPAEREYQLGLLLYSAALTALGISAFARLEFVGGVSGILVAAGSLLFIFSDTMLGYSYFKKRFRGDQLLIMISYILAQAGIVSGIILNA</sequence>
<dbReference type="AlphaFoldDB" id="V5WDA2"/>
<dbReference type="GO" id="GO:0016020">
    <property type="term" value="C:membrane"/>
    <property type="evidence" value="ECO:0007669"/>
    <property type="project" value="UniProtKB-SubCell"/>
</dbReference>
<organism evidence="7 8">
    <name type="scientific">Salinispira pacifica</name>
    <dbReference type="NCBI Taxonomy" id="1307761"/>
    <lineage>
        <taxon>Bacteria</taxon>
        <taxon>Pseudomonadati</taxon>
        <taxon>Spirochaetota</taxon>
        <taxon>Spirochaetia</taxon>
        <taxon>Spirochaetales</taxon>
        <taxon>Spirochaetaceae</taxon>
        <taxon>Salinispira</taxon>
    </lineage>
</organism>
<evidence type="ECO:0000256" key="2">
    <source>
        <dbReference type="ARBA" id="ARBA00007375"/>
    </source>
</evidence>
<feature type="transmembrane region" description="Helical" evidence="6">
    <location>
        <begin position="105"/>
        <end position="125"/>
    </location>
</feature>
<keyword evidence="4 6" id="KW-1133">Transmembrane helix</keyword>
<feature type="transmembrane region" description="Helical" evidence="6">
    <location>
        <begin position="6"/>
        <end position="25"/>
    </location>
</feature>
<dbReference type="RefSeq" id="WP_024266508.1">
    <property type="nucleotide sequence ID" value="NC_023035.1"/>
</dbReference>
<feature type="transmembrane region" description="Helical" evidence="6">
    <location>
        <begin position="196"/>
        <end position="215"/>
    </location>
</feature>
<evidence type="ECO:0000256" key="5">
    <source>
        <dbReference type="ARBA" id="ARBA00023136"/>
    </source>
</evidence>